<dbReference type="SUPFAM" id="SSF53756">
    <property type="entry name" value="UDP-Glycosyltransferase/glycogen phosphorylase"/>
    <property type="match status" value="1"/>
</dbReference>
<evidence type="ECO:0000259" key="4">
    <source>
        <dbReference type="Pfam" id="PF00534"/>
    </source>
</evidence>
<gene>
    <name evidence="6" type="ORF">ACFPCY_21225</name>
</gene>
<dbReference type="Proteomes" id="UP001595872">
    <property type="component" value="Unassembled WGS sequence"/>
</dbReference>
<proteinExistence type="predicted"/>
<dbReference type="PANTHER" id="PTHR12526">
    <property type="entry name" value="GLYCOSYLTRANSFERASE"/>
    <property type="match status" value="1"/>
</dbReference>
<dbReference type="InterPro" id="IPR028098">
    <property type="entry name" value="Glyco_trans_4-like_N"/>
</dbReference>
<dbReference type="EMBL" id="JBHSIT010000006">
    <property type="protein sequence ID" value="MFC4909856.1"/>
    <property type="molecule type" value="Genomic_DNA"/>
</dbReference>
<dbReference type="Pfam" id="PF00534">
    <property type="entry name" value="Glycos_transf_1"/>
    <property type="match status" value="1"/>
</dbReference>
<keyword evidence="2" id="KW-0808">Transferase</keyword>
<feature type="domain" description="Glycosyl transferase family 1" evidence="4">
    <location>
        <begin position="212"/>
        <end position="366"/>
    </location>
</feature>
<dbReference type="InterPro" id="IPR001296">
    <property type="entry name" value="Glyco_trans_1"/>
</dbReference>
<evidence type="ECO:0000256" key="1">
    <source>
        <dbReference type="ARBA" id="ARBA00022676"/>
    </source>
</evidence>
<comment type="caution">
    <text evidence="6">The sequence shown here is derived from an EMBL/GenBank/DDBJ whole genome shotgun (WGS) entry which is preliminary data.</text>
</comment>
<evidence type="ECO:0000259" key="5">
    <source>
        <dbReference type="Pfam" id="PF13439"/>
    </source>
</evidence>
<evidence type="ECO:0000313" key="7">
    <source>
        <dbReference type="Proteomes" id="UP001595872"/>
    </source>
</evidence>
<protein>
    <submittedName>
        <fullName evidence="6">Glycosyltransferase</fullName>
    </submittedName>
</protein>
<accession>A0ABV9U0B9</accession>
<reference evidence="7" key="1">
    <citation type="journal article" date="2019" name="Int. J. Syst. Evol. Microbiol.">
        <title>The Global Catalogue of Microorganisms (GCM) 10K type strain sequencing project: providing services to taxonomists for standard genome sequencing and annotation.</title>
        <authorList>
            <consortium name="The Broad Institute Genomics Platform"/>
            <consortium name="The Broad Institute Genome Sequencing Center for Infectious Disease"/>
            <person name="Wu L."/>
            <person name="Ma J."/>
        </authorList>
    </citation>
    <scope>NUCLEOTIDE SEQUENCE [LARGE SCALE GENOMIC DNA]</scope>
    <source>
        <strain evidence="7">KLKA75</strain>
    </source>
</reference>
<evidence type="ECO:0000256" key="2">
    <source>
        <dbReference type="ARBA" id="ARBA00022679"/>
    </source>
</evidence>
<dbReference type="RefSeq" id="WP_378257711.1">
    <property type="nucleotide sequence ID" value="NZ_JBHSIT010000006.1"/>
</dbReference>
<dbReference type="Gene3D" id="3.40.50.2000">
    <property type="entry name" value="Glycogen Phosphorylase B"/>
    <property type="match status" value="2"/>
</dbReference>
<sequence>MRRSLNIAIVSASDFSGDHSQVSHVRDLARALGRPEDEGGAGHRVSVYGRRCAPDAHGRTRLSPGATLYNLTVGPERPLSDDELLEHVSELTDELRRRWSGAGRPDVVHAHGWIGGLAACAVARELDIPFAQTFHGFAVTETRAGRTVHPARARLERAIGRSASIVIARCTEEASVAVRLGVPRKSIKITPPGVDVELFSEVGPAMPRGDRDRLAVVARDLSDGSVETAIRALQHVPDAELTIAGGPEREELENDPTVHRLTVLAKELHVSDRVIFLGRVARRSLPRLLRTARLVLNLAPAQPAPTAALEGMACGVPAVVTPTGTNADAVLDSITGLHVPAGRPRQIGLAVRALLAEETTRRGYAIAAADRARSRHSWERIADETERVYQTLIPEPETLPEPDQDPEHAPDTAPEPTRVPAPTPAPGRTPDPEPEPASSKESMASALAETDSELVGSLT</sequence>
<evidence type="ECO:0000313" key="6">
    <source>
        <dbReference type="EMBL" id="MFC4909856.1"/>
    </source>
</evidence>
<dbReference type="Pfam" id="PF13439">
    <property type="entry name" value="Glyco_transf_4"/>
    <property type="match status" value="1"/>
</dbReference>
<evidence type="ECO:0000256" key="3">
    <source>
        <dbReference type="SAM" id="MobiDB-lite"/>
    </source>
</evidence>
<name>A0ABV9U0B9_9ACTN</name>
<feature type="compositionally biased region" description="Pro residues" evidence="3">
    <location>
        <begin position="417"/>
        <end position="429"/>
    </location>
</feature>
<feature type="region of interest" description="Disordered" evidence="3">
    <location>
        <begin position="396"/>
        <end position="459"/>
    </location>
</feature>
<keyword evidence="7" id="KW-1185">Reference proteome</keyword>
<dbReference type="PANTHER" id="PTHR12526:SF635">
    <property type="entry name" value="GLYCOSYL TRANSFERASE GROUP 1"/>
    <property type="match status" value="1"/>
</dbReference>
<organism evidence="6 7">
    <name type="scientific">Actinomadura gamaensis</name>
    <dbReference type="NCBI Taxonomy" id="1763541"/>
    <lineage>
        <taxon>Bacteria</taxon>
        <taxon>Bacillati</taxon>
        <taxon>Actinomycetota</taxon>
        <taxon>Actinomycetes</taxon>
        <taxon>Streptosporangiales</taxon>
        <taxon>Thermomonosporaceae</taxon>
        <taxon>Actinomadura</taxon>
    </lineage>
</organism>
<feature type="domain" description="Glycosyltransferase subfamily 4-like N-terminal" evidence="5">
    <location>
        <begin position="23"/>
        <end position="197"/>
    </location>
</feature>
<keyword evidence="1" id="KW-0328">Glycosyltransferase</keyword>